<evidence type="ECO:0000256" key="4">
    <source>
        <dbReference type="ARBA" id="ARBA00022553"/>
    </source>
</evidence>
<protein>
    <submittedName>
        <fullName evidence="7">Myeloid leukemia factor 2-like</fullName>
    </submittedName>
</protein>
<feature type="compositionally biased region" description="Basic residues" evidence="5">
    <location>
        <begin position="258"/>
        <end position="270"/>
    </location>
</feature>
<name>A0ABM1BVQ4_LIMPO</name>
<evidence type="ECO:0000256" key="5">
    <source>
        <dbReference type="SAM" id="MobiDB-lite"/>
    </source>
</evidence>
<keyword evidence="6" id="KW-1185">Reference proteome</keyword>
<feature type="region of interest" description="Disordered" evidence="5">
    <location>
        <begin position="119"/>
        <end position="142"/>
    </location>
</feature>
<keyword evidence="4" id="KW-0597">Phosphoprotein</keyword>
<proteinExistence type="inferred from homology"/>
<evidence type="ECO:0000313" key="6">
    <source>
        <dbReference type="Proteomes" id="UP000694941"/>
    </source>
</evidence>
<organism evidence="6 7">
    <name type="scientific">Limulus polyphemus</name>
    <name type="common">Atlantic horseshoe crab</name>
    <dbReference type="NCBI Taxonomy" id="6850"/>
    <lineage>
        <taxon>Eukaryota</taxon>
        <taxon>Metazoa</taxon>
        <taxon>Ecdysozoa</taxon>
        <taxon>Arthropoda</taxon>
        <taxon>Chelicerata</taxon>
        <taxon>Merostomata</taxon>
        <taxon>Xiphosura</taxon>
        <taxon>Limulidae</taxon>
        <taxon>Limulus</taxon>
    </lineage>
</organism>
<keyword evidence="3" id="KW-0963">Cytoplasm</keyword>
<feature type="region of interest" description="Disordered" evidence="5">
    <location>
        <begin position="235"/>
        <end position="280"/>
    </location>
</feature>
<gene>
    <name evidence="7" type="primary">LOC106473462</name>
</gene>
<comment type="similarity">
    <text evidence="2">Belongs to the MLF family.</text>
</comment>
<accession>A0ABM1BVQ4</accession>
<dbReference type="GeneID" id="106473462"/>
<feature type="compositionally biased region" description="Basic and acidic residues" evidence="5">
    <location>
        <begin position="271"/>
        <end position="280"/>
    </location>
</feature>
<dbReference type="InterPro" id="IPR019376">
    <property type="entry name" value="Myeloid_leukemia_factor"/>
</dbReference>
<dbReference type="RefSeq" id="XP_013789596.1">
    <property type="nucleotide sequence ID" value="XM_013934142.2"/>
</dbReference>
<dbReference type="PANTHER" id="PTHR13105">
    <property type="entry name" value="MYELOID LEUKEMIA FACTOR"/>
    <property type="match status" value="1"/>
</dbReference>
<dbReference type="Proteomes" id="UP000694941">
    <property type="component" value="Unplaced"/>
</dbReference>
<feature type="compositionally biased region" description="Basic and acidic residues" evidence="5">
    <location>
        <begin position="132"/>
        <end position="141"/>
    </location>
</feature>
<evidence type="ECO:0000256" key="1">
    <source>
        <dbReference type="ARBA" id="ARBA00004496"/>
    </source>
</evidence>
<reference evidence="7" key="1">
    <citation type="submission" date="2025-08" db="UniProtKB">
        <authorList>
            <consortium name="RefSeq"/>
        </authorList>
    </citation>
    <scope>IDENTIFICATION</scope>
    <source>
        <tissue evidence="7">Muscle</tissue>
    </source>
</reference>
<evidence type="ECO:0000313" key="7">
    <source>
        <dbReference type="RefSeq" id="XP_013789596.1"/>
    </source>
</evidence>
<sequence length="280" mass="32060">MSIFSAAMRDFHQDSDMSGVFERMRQMDNMMTDFMAPFNSLFNGSMFPQLMGTNFRSDQDRTNRSLLPSVFGSSVFPNMDNLFSNYELMAQNPNTHCYSSSSVMSYSTDKTGRPQIYQASASTRTGPGGIKETQRSVHDSRSGLQKLAIGHHLGEKAHILEKSKNRNTGKEEENEELMNLDEDELVAFNRQWQQCAQPYNWQSRHAQLSDRDHHHHQYNRNSNPFAASQQLAITAGPSSTEHEQLRSPCQHGFESLSRKRHSVNSKQKKKLWNDHGKSKH</sequence>
<evidence type="ECO:0000256" key="2">
    <source>
        <dbReference type="ARBA" id="ARBA00008332"/>
    </source>
</evidence>
<dbReference type="Pfam" id="PF10248">
    <property type="entry name" value="Mlf1IP"/>
    <property type="match status" value="1"/>
</dbReference>
<comment type="subcellular location">
    <subcellularLocation>
        <location evidence="1">Cytoplasm</location>
    </subcellularLocation>
</comment>
<evidence type="ECO:0000256" key="3">
    <source>
        <dbReference type="ARBA" id="ARBA00022490"/>
    </source>
</evidence>